<dbReference type="Pfam" id="PF13193">
    <property type="entry name" value="AMP-binding_C"/>
    <property type="match status" value="1"/>
</dbReference>
<dbReference type="OMA" id="THASGMQ"/>
<dbReference type="InterPro" id="IPR020845">
    <property type="entry name" value="AMP-binding_CS"/>
</dbReference>
<protein>
    <submittedName>
        <fullName evidence="7">4-coumarate-CoA ligase 1</fullName>
    </submittedName>
</protein>
<reference evidence="8" key="1">
    <citation type="journal article" date="2013" name="G3 (Bethesda)">
        <title>Comparative genomics of a plant-pathogenic fungus, Pyrenophora tritici-repentis, reveals transduplication and the impact of repeat elements on pathogenicity and population divergence.</title>
        <authorList>
            <person name="Manning V.A."/>
            <person name="Pandelova I."/>
            <person name="Dhillon B."/>
            <person name="Wilhelm L.J."/>
            <person name="Goodwin S.B."/>
            <person name="Berlin A.M."/>
            <person name="Figueroa M."/>
            <person name="Freitag M."/>
            <person name="Hane J.K."/>
            <person name="Henrissat B."/>
            <person name="Holman W.H."/>
            <person name="Kodira C.D."/>
            <person name="Martin J."/>
            <person name="Oliver R.P."/>
            <person name="Robbertse B."/>
            <person name="Schackwitz W."/>
            <person name="Schwartz D.C."/>
            <person name="Spatafora J.W."/>
            <person name="Turgeon B.G."/>
            <person name="Yandava C."/>
            <person name="Young S."/>
            <person name="Zhou S."/>
            <person name="Zeng Q."/>
            <person name="Grigoriev I.V."/>
            <person name="Ma L.-J."/>
            <person name="Ciuffetti L.M."/>
        </authorList>
    </citation>
    <scope>NUCLEOTIDE SEQUENCE [LARGE SCALE GENOMIC DNA]</scope>
    <source>
        <strain evidence="8">Pt-1C-BFP</strain>
    </source>
</reference>
<dbReference type="eggNOG" id="KOG1176">
    <property type="taxonomic scope" value="Eukaryota"/>
</dbReference>
<dbReference type="InterPro" id="IPR042099">
    <property type="entry name" value="ANL_N_sf"/>
</dbReference>
<dbReference type="Proteomes" id="UP000001471">
    <property type="component" value="Unassembled WGS sequence"/>
</dbReference>
<sequence>MTPYGSSKVQASPRHSTRQPMAMQKRTRRAGGTTQLSGWSTEVEVARPIGSAYALFDITGMIFKRTRKETVIHQDFSVSIMSLRARLHVVAAGSRAYKYKMPTKSPYPDVEIPDVDLWGLTFDRKDREFSDDKVIYRAVKSDRNYTFSDVKKAATQFGIGLRDLWDWQKNDILALYTPNDIDVPPVIFGTFYAGGIVTPANPGYSKDELVYQLKNSGAKALVTTMAFLDTAVQAAKEVGIPDERLILLGPEKHSANRYKHWTAIVKSFGTPNYRRRKADPQDLAFLAYSSGTTGLPKGVMLSHRNMVSDLLLAKGAIGKWYSSEDKFIGVLPFFHIYGLMALVLQTIHRGIELVVMPGFDMKTFLETIQNQKITFVYVAPPIIVRLSRDAMVEKYDLSSIKMMTSGAAPLTKELVESVHKRLNIKITQAYGLSETSPMTHGQPWDEWYSSVGSVGKLLPNMHAKYIAADGTELGPGQVGELWMSGPNIFKGYWKNEAATKDAITPDGYFKTGDIGFQDEKHNFYITDRVKELIKYKGFQVPPAELEGKLMESDLIDDVAVIGVNDEQQHTEIPRAYIVASKRAGAGEKEARAIVEWMNKKVANHKRLRGGVVFVDEVPKSASGKILRRLLKERSKTDVPMGVSAKAKL</sequence>
<evidence type="ECO:0000259" key="5">
    <source>
        <dbReference type="Pfam" id="PF00501"/>
    </source>
</evidence>
<dbReference type="InterPro" id="IPR025110">
    <property type="entry name" value="AMP-bd_C"/>
</dbReference>
<dbReference type="OrthoDB" id="6509636at2759"/>
<evidence type="ECO:0000256" key="4">
    <source>
        <dbReference type="SAM" id="MobiDB-lite"/>
    </source>
</evidence>
<dbReference type="Pfam" id="PF00501">
    <property type="entry name" value="AMP-binding"/>
    <property type="match status" value="1"/>
</dbReference>
<keyword evidence="3 7" id="KW-0436">Ligase</keyword>
<evidence type="ECO:0000259" key="6">
    <source>
        <dbReference type="Pfam" id="PF13193"/>
    </source>
</evidence>
<dbReference type="EMBL" id="DS231615">
    <property type="protein sequence ID" value="EDU41402.1"/>
    <property type="molecule type" value="Genomic_DNA"/>
</dbReference>
<dbReference type="Gene3D" id="3.30.300.30">
    <property type="match status" value="1"/>
</dbReference>
<comment type="pathway">
    <text evidence="1">Siderophore biosynthesis.</text>
</comment>
<dbReference type="AlphaFoldDB" id="B2VTK0"/>
<dbReference type="GeneID" id="6339731"/>
<dbReference type="CDD" id="cd05911">
    <property type="entry name" value="Firefly_Luc_like"/>
    <property type="match status" value="1"/>
</dbReference>
<name>B2VTK0_PYRTR</name>
<dbReference type="FunFam" id="3.40.50.12780:FF:000003">
    <property type="entry name" value="Long-chain-fatty-acid--CoA ligase FadD"/>
    <property type="match status" value="1"/>
</dbReference>
<proteinExistence type="inferred from homology"/>
<feature type="region of interest" description="Disordered" evidence="4">
    <location>
        <begin position="1"/>
        <end position="36"/>
    </location>
</feature>
<accession>B2VTK0</accession>
<gene>
    <name evidence="7" type="ORF">PTRG_01964</name>
</gene>
<dbReference type="STRING" id="426418.B2VTK0"/>
<evidence type="ECO:0000256" key="1">
    <source>
        <dbReference type="ARBA" id="ARBA00004924"/>
    </source>
</evidence>
<organism evidence="7 8">
    <name type="scientific">Pyrenophora tritici-repentis (strain Pt-1C-BFP)</name>
    <name type="common">Wheat tan spot fungus</name>
    <name type="synonym">Drechslera tritici-repentis</name>
    <dbReference type="NCBI Taxonomy" id="426418"/>
    <lineage>
        <taxon>Eukaryota</taxon>
        <taxon>Fungi</taxon>
        <taxon>Dikarya</taxon>
        <taxon>Ascomycota</taxon>
        <taxon>Pezizomycotina</taxon>
        <taxon>Dothideomycetes</taxon>
        <taxon>Pleosporomycetidae</taxon>
        <taxon>Pleosporales</taxon>
        <taxon>Pleosporineae</taxon>
        <taxon>Pleosporaceae</taxon>
        <taxon>Pyrenophora</taxon>
    </lineage>
</organism>
<dbReference type="HOGENOM" id="CLU_000022_59_2_1"/>
<evidence type="ECO:0000256" key="3">
    <source>
        <dbReference type="ARBA" id="ARBA00022598"/>
    </source>
</evidence>
<feature type="compositionally biased region" description="Polar residues" evidence="4">
    <location>
        <begin position="1"/>
        <end position="14"/>
    </location>
</feature>
<evidence type="ECO:0000313" key="8">
    <source>
        <dbReference type="Proteomes" id="UP000001471"/>
    </source>
</evidence>
<feature type="domain" description="AMP-binding enzyme C-terminal" evidence="6">
    <location>
        <begin position="544"/>
        <end position="624"/>
    </location>
</feature>
<dbReference type="PANTHER" id="PTHR24096:SF149">
    <property type="entry name" value="AMP-BINDING DOMAIN-CONTAINING PROTEIN-RELATED"/>
    <property type="match status" value="1"/>
</dbReference>
<dbReference type="InterPro" id="IPR045851">
    <property type="entry name" value="AMP-bd_C_sf"/>
</dbReference>
<dbReference type="SUPFAM" id="SSF56801">
    <property type="entry name" value="Acetyl-CoA synthetase-like"/>
    <property type="match status" value="1"/>
</dbReference>
<evidence type="ECO:0000313" key="7">
    <source>
        <dbReference type="EMBL" id="EDU41402.1"/>
    </source>
</evidence>
<dbReference type="PANTHER" id="PTHR24096">
    <property type="entry name" value="LONG-CHAIN-FATTY-ACID--COA LIGASE"/>
    <property type="match status" value="1"/>
</dbReference>
<dbReference type="InParanoid" id="B2VTK0"/>
<dbReference type="Gene3D" id="3.40.50.12780">
    <property type="entry name" value="N-terminal domain of ligase-like"/>
    <property type="match status" value="1"/>
</dbReference>
<dbReference type="InterPro" id="IPR000873">
    <property type="entry name" value="AMP-dep_synth/lig_dom"/>
</dbReference>
<comment type="similarity">
    <text evidence="2">Belongs to the ATP-dependent AMP-binding enzyme family.</text>
</comment>
<dbReference type="KEGG" id="ptrr:6339731"/>
<feature type="domain" description="AMP-dependent synthetase/ligase" evidence="5">
    <location>
        <begin position="124"/>
        <end position="493"/>
    </location>
</feature>
<evidence type="ECO:0000256" key="2">
    <source>
        <dbReference type="ARBA" id="ARBA00006432"/>
    </source>
</evidence>
<dbReference type="GO" id="GO:0016405">
    <property type="term" value="F:CoA-ligase activity"/>
    <property type="evidence" value="ECO:0007669"/>
    <property type="project" value="TreeGrafter"/>
</dbReference>
<dbReference type="PROSITE" id="PS00455">
    <property type="entry name" value="AMP_BINDING"/>
    <property type="match status" value="1"/>
</dbReference>